<evidence type="ECO:0000313" key="5">
    <source>
        <dbReference type="Proteomes" id="UP000011603"/>
    </source>
</evidence>
<sequence>MVGPSLSDDETKLANSRLKLGFILLIGVSATLIAVQAGATLLQTGLALIGGLLVGVLLTRYLSKWSREFTEVNRR</sequence>
<dbReference type="EMBL" id="AOLO01000013">
    <property type="protein sequence ID" value="ELZ98240.1"/>
    <property type="molecule type" value="Genomic_DNA"/>
</dbReference>
<dbReference type="AlphaFoldDB" id="M0INC7"/>
<evidence type="ECO:0000313" key="7">
    <source>
        <dbReference type="Proteomes" id="UP000299011"/>
    </source>
</evidence>
<evidence type="ECO:0000313" key="6">
    <source>
        <dbReference type="Proteomes" id="UP000027075"/>
    </source>
</evidence>
<proteinExistence type="predicted"/>
<evidence type="ECO:0000313" key="2">
    <source>
        <dbReference type="EMBL" id="AHZ23817.1"/>
    </source>
</evidence>
<dbReference type="EMBL" id="CP007551">
    <property type="protein sequence ID" value="AHZ23817.1"/>
    <property type="molecule type" value="Genomic_DNA"/>
</dbReference>
<reference evidence="3 5" key="1">
    <citation type="journal article" date="2014" name="PLoS Genet.">
        <title>Phylogenetically driven sequencing of extremely halophilic archaea reveals strategies for static and dynamic osmo-response.</title>
        <authorList>
            <person name="Becker E.A."/>
            <person name="Seitzer P.M."/>
            <person name="Tritt A."/>
            <person name="Larsen D."/>
            <person name="Krusor M."/>
            <person name="Yao A.I."/>
            <person name="Wu D."/>
            <person name="Madern D."/>
            <person name="Eisen J.A."/>
            <person name="Darling A.E."/>
            <person name="Facciotti M.T."/>
        </authorList>
    </citation>
    <scope>NUCLEOTIDE SEQUENCE [LARGE SCALE GENOMIC DNA]</scope>
    <source>
        <strain evidence="3">ATCC 33500</strain>
        <strain evidence="5">ATCC 33500 / DSM 1411 / JCM 8866 / NBRC 14739 / NCIMB 2177 / R-4</strain>
    </source>
</reference>
<dbReference type="EMBL" id="CP039139">
    <property type="protein sequence ID" value="QCQ76113.1"/>
    <property type="molecule type" value="Genomic_DNA"/>
</dbReference>
<keyword evidence="1" id="KW-0472">Membrane</keyword>
<dbReference type="PATRIC" id="fig|523841.21.peg.3165"/>
<dbReference type="OrthoDB" id="330458at2157"/>
<gene>
    <name evidence="2" type="ORF">BM92_14700</name>
    <name evidence="3" type="ORF">C439_15685</name>
    <name evidence="4" type="ORF">E6P09_12880</name>
</gene>
<protein>
    <submittedName>
        <fullName evidence="3">Uncharacterized protein</fullName>
    </submittedName>
</protein>
<feature type="transmembrane region" description="Helical" evidence="1">
    <location>
        <begin position="20"/>
        <end position="39"/>
    </location>
</feature>
<dbReference type="Proteomes" id="UP000011603">
    <property type="component" value="Unassembled WGS sequence"/>
</dbReference>
<evidence type="ECO:0000313" key="3">
    <source>
        <dbReference type="EMBL" id="ELZ98240.1"/>
    </source>
</evidence>
<dbReference type="GeneID" id="40157327"/>
<organism evidence="3 5">
    <name type="scientific">Haloferax mediterranei (strain ATCC 33500 / DSM 1411 / JCM 8866 / NBRC 14739 / NCIMB 2177 / R-4)</name>
    <name type="common">Halobacterium mediterranei</name>
    <dbReference type="NCBI Taxonomy" id="523841"/>
    <lineage>
        <taxon>Archaea</taxon>
        <taxon>Methanobacteriati</taxon>
        <taxon>Methanobacteriota</taxon>
        <taxon>Stenosarchaea group</taxon>
        <taxon>Halobacteria</taxon>
        <taxon>Halobacteriales</taxon>
        <taxon>Haloferacaceae</taxon>
        <taxon>Haloferax</taxon>
    </lineage>
</organism>
<dbReference type="Proteomes" id="UP000299011">
    <property type="component" value="Chromosome"/>
</dbReference>
<name>M0INC7_HALMT</name>
<keyword evidence="1" id="KW-1133">Transmembrane helix</keyword>
<evidence type="ECO:0000256" key="1">
    <source>
        <dbReference type="SAM" id="Phobius"/>
    </source>
</evidence>
<accession>M0INC7</accession>
<reference evidence="2 6" key="2">
    <citation type="submission" date="2014-04" db="EMBL/GenBank/DDBJ databases">
        <title>Transcriptional profiles of Haloferax mediterranei on the basis of nitrogen availability.</title>
        <authorList>
            <person name="Bautista V."/>
        </authorList>
    </citation>
    <scope>NUCLEOTIDE SEQUENCE [LARGE SCALE GENOMIC DNA]</scope>
    <source>
        <strain evidence="2">ATCC 33500</strain>
        <strain evidence="6">ATCC 33500 / DSM 1411 / JCM 8866 / NBRC 14739 / NCIMB 2177 / R-4</strain>
    </source>
</reference>
<dbReference type="RefSeq" id="WP_004060257.1">
    <property type="nucleotide sequence ID" value="NC_017941.2"/>
</dbReference>
<feature type="transmembrane region" description="Helical" evidence="1">
    <location>
        <begin position="45"/>
        <end position="63"/>
    </location>
</feature>
<reference evidence="4 7" key="3">
    <citation type="submission" date="2019-04" db="EMBL/GenBank/DDBJ databases">
        <title>Methylomes of two halophilic Archaea, Haloarcula marismortui and Haloferax mediterranei.</title>
        <authorList>
            <person name="DasSarma S."/>
            <person name="DasSarma P."/>
            <person name="DasSarma S."/>
            <person name="Fomenkov A."/>
            <person name="Vincze T."/>
            <person name="Anton B.P."/>
            <person name="Roberts R.J."/>
        </authorList>
    </citation>
    <scope>NUCLEOTIDE SEQUENCE [LARGE SCALE GENOMIC DNA]</scope>
    <source>
        <strain evidence="4">ATCC 33500</strain>
        <strain evidence="7">ATCC 33500 / DSM 1411 / JCM 8866 / NBRC 14739 / NCIMB 2177 / R-4</strain>
    </source>
</reference>
<keyword evidence="1" id="KW-0812">Transmembrane</keyword>
<evidence type="ECO:0000313" key="4">
    <source>
        <dbReference type="EMBL" id="QCQ76113.1"/>
    </source>
</evidence>
<dbReference type="Proteomes" id="UP000027075">
    <property type="component" value="Chromosome"/>
</dbReference>
<keyword evidence="5" id="KW-1185">Reference proteome</keyword>